<feature type="transmembrane region" description="Helical" evidence="8">
    <location>
        <begin position="429"/>
        <end position="451"/>
    </location>
</feature>
<gene>
    <name evidence="9" type="ORF">AWC04_07300</name>
</gene>
<comment type="subcellular location">
    <subcellularLocation>
        <location evidence="1">Membrane</location>
        <topology evidence="1">Multi-pass membrane protein</topology>
    </subcellularLocation>
</comment>
<proteinExistence type="inferred from homology"/>
<dbReference type="PIRSF" id="PIRSF002744">
    <property type="entry name" value="Pur-cyt_permease"/>
    <property type="match status" value="1"/>
</dbReference>
<evidence type="ECO:0000256" key="3">
    <source>
        <dbReference type="ARBA" id="ARBA00022448"/>
    </source>
</evidence>
<dbReference type="GO" id="GO:0005886">
    <property type="term" value="C:plasma membrane"/>
    <property type="evidence" value="ECO:0007669"/>
    <property type="project" value="TreeGrafter"/>
</dbReference>
<feature type="transmembrane region" description="Helical" evidence="8">
    <location>
        <begin position="181"/>
        <end position="201"/>
    </location>
</feature>
<dbReference type="Gene3D" id="1.10.4160.10">
    <property type="entry name" value="Hydantoin permease"/>
    <property type="match status" value="1"/>
</dbReference>
<evidence type="ECO:0000256" key="4">
    <source>
        <dbReference type="ARBA" id="ARBA00022692"/>
    </source>
</evidence>
<dbReference type="EMBL" id="LQOJ01000027">
    <property type="protein sequence ID" value="ORV05079.1"/>
    <property type="molecule type" value="Genomic_DNA"/>
</dbReference>
<evidence type="ECO:0000256" key="2">
    <source>
        <dbReference type="ARBA" id="ARBA00008974"/>
    </source>
</evidence>
<sequence>MSKRAAWTAEAFSGNRPRAAGDLSVESHGIAPIPPGQRYGSPARLFTVWFAPQVTMTGVFTGTLAIALGLGFWLGLLAMTIGTVIGSVAVAYLCTWGPRTGTAQLPNSRMAFGSAVVLPAALQWLSSIAWDGLVGLFGGQALALLLDIPFWLAVLIVLGCQGVIGFFGYEVIHRVQAVLTVLLFVMFVTLAVKLVAGQPIVTAPTAHGADLAGAFVLEVTIALSLAISWASYGADFSRYLPVSASPWRVFGFSFAGIVSAYLFVQGIGIAGAEVLSDQTAEGVWSVMGGGVLGVLALLAIAAAAIGSSAMNDYSGSLALQTVGVRVRRPASALVVTALAFILIMWLNASDTATRFTDVLLLVDYWVPGFVAIVVIDWAARIRGRRSLDPAREHTDRRDALAAVVAFVLAYLAAIPFMNTTLVRGPVAVAWHGADVAYFVIFVVAAVLYGGWRILGPTRRRRLSPCAADEMRG</sequence>
<feature type="transmembrane region" description="Helical" evidence="8">
    <location>
        <begin position="150"/>
        <end position="169"/>
    </location>
</feature>
<keyword evidence="4 8" id="KW-0812">Transmembrane</keyword>
<feature type="transmembrane region" description="Helical" evidence="8">
    <location>
        <begin position="358"/>
        <end position="379"/>
    </location>
</feature>
<evidence type="ECO:0000256" key="1">
    <source>
        <dbReference type="ARBA" id="ARBA00004141"/>
    </source>
</evidence>
<evidence type="ECO:0000256" key="8">
    <source>
        <dbReference type="SAM" id="Phobius"/>
    </source>
</evidence>
<dbReference type="Pfam" id="PF02133">
    <property type="entry name" value="Transp_cyt_pur"/>
    <property type="match status" value="1"/>
</dbReference>
<name>A0A1X1RGD2_MYCFA</name>
<evidence type="ECO:0000313" key="10">
    <source>
        <dbReference type="Proteomes" id="UP000193484"/>
    </source>
</evidence>
<keyword evidence="3 7" id="KW-0813">Transport</keyword>
<keyword evidence="5 8" id="KW-1133">Transmembrane helix</keyword>
<feature type="transmembrane region" description="Helical" evidence="8">
    <location>
        <begin position="213"/>
        <end position="234"/>
    </location>
</feature>
<feature type="transmembrane region" description="Helical" evidence="8">
    <location>
        <begin position="284"/>
        <end position="305"/>
    </location>
</feature>
<feature type="transmembrane region" description="Helical" evidence="8">
    <location>
        <begin position="326"/>
        <end position="346"/>
    </location>
</feature>
<evidence type="ECO:0000256" key="5">
    <source>
        <dbReference type="ARBA" id="ARBA00022989"/>
    </source>
</evidence>
<feature type="transmembrane region" description="Helical" evidence="8">
    <location>
        <begin position="110"/>
        <end position="130"/>
    </location>
</feature>
<dbReference type="Proteomes" id="UP000193484">
    <property type="component" value="Unassembled WGS sequence"/>
</dbReference>
<protein>
    <submittedName>
        <fullName evidence="9">Cytosine permease</fullName>
    </submittedName>
</protein>
<keyword evidence="10" id="KW-1185">Reference proteome</keyword>
<feature type="transmembrane region" description="Helical" evidence="8">
    <location>
        <begin position="45"/>
        <end position="66"/>
    </location>
</feature>
<feature type="transmembrane region" description="Helical" evidence="8">
    <location>
        <begin position="72"/>
        <end position="98"/>
    </location>
</feature>
<keyword evidence="6 7" id="KW-0472">Membrane</keyword>
<dbReference type="GO" id="GO:0022857">
    <property type="term" value="F:transmembrane transporter activity"/>
    <property type="evidence" value="ECO:0007669"/>
    <property type="project" value="InterPro"/>
</dbReference>
<reference evidence="9 10" key="1">
    <citation type="submission" date="2016-01" db="EMBL/GenBank/DDBJ databases">
        <title>The new phylogeny of the genus Mycobacterium.</title>
        <authorList>
            <person name="Tarcisio F."/>
            <person name="Conor M."/>
            <person name="Antonella G."/>
            <person name="Elisabetta G."/>
            <person name="Giulia F.S."/>
            <person name="Sara T."/>
            <person name="Anna F."/>
            <person name="Clotilde B."/>
            <person name="Roberto B."/>
            <person name="Veronica D.S."/>
            <person name="Fabio R."/>
            <person name="Monica P."/>
            <person name="Olivier J."/>
            <person name="Enrico T."/>
            <person name="Nicola S."/>
        </authorList>
    </citation>
    <scope>NUCLEOTIDE SEQUENCE [LARGE SCALE GENOMIC DNA]</scope>
    <source>
        <strain evidence="9 10">DSM 44179</strain>
    </source>
</reference>
<evidence type="ECO:0000313" key="9">
    <source>
        <dbReference type="EMBL" id="ORV05079.1"/>
    </source>
</evidence>
<comment type="caution">
    <text evidence="9">The sequence shown here is derived from an EMBL/GenBank/DDBJ whole genome shotgun (WGS) entry which is preliminary data.</text>
</comment>
<dbReference type="InterPro" id="IPR001248">
    <property type="entry name" value="Pur-cyt_permease"/>
</dbReference>
<feature type="transmembrane region" description="Helical" evidence="8">
    <location>
        <begin position="399"/>
        <end position="417"/>
    </location>
</feature>
<dbReference type="AlphaFoldDB" id="A0A1X1RGD2"/>
<evidence type="ECO:0000256" key="7">
    <source>
        <dbReference type="PIRNR" id="PIRNR002744"/>
    </source>
</evidence>
<dbReference type="STRING" id="1793.AWC04_07300"/>
<dbReference type="PANTHER" id="PTHR31806:SF1">
    <property type="entry name" value="PURINE-CYTOSINE PERMEASE FCY2-RELATED"/>
    <property type="match status" value="1"/>
</dbReference>
<comment type="similarity">
    <text evidence="2 7">Belongs to the purine-cytosine permease (2.A.39) family.</text>
</comment>
<accession>A0A1X1RGD2</accession>
<organism evidence="9 10">
    <name type="scientific">Mycolicibacterium fallax</name>
    <name type="common">Mycobacterium fallax</name>
    <dbReference type="NCBI Taxonomy" id="1793"/>
    <lineage>
        <taxon>Bacteria</taxon>
        <taxon>Bacillati</taxon>
        <taxon>Actinomycetota</taxon>
        <taxon>Actinomycetes</taxon>
        <taxon>Mycobacteriales</taxon>
        <taxon>Mycobacteriaceae</taxon>
        <taxon>Mycolicibacterium</taxon>
    </lineage>
</organism>
<dbReference type="PANTHER" id="PTHR31806">
    <property type="entry name" value="PURINE-CYTOSINE PERMEASE FCY2-RELATED"/>
    <property type="match status" value="1"/>
</dbReference>
<feature type="transmembrane region" description="Helical" evidence="8">
    <location>
        <begin position="246"/>
        <end position="264"/>
    </location>
</feature>
<evidence type="ECO:0000256" key="6">
    <source>
        <dbReference type="ARBA" id="ARBA00023136"/>
    </source>
</evidence>
<dbReference type="InterPro" id="IPR026030">
    <property type="entry name" value="Pur-cyt_permease_Fcy2/21/22"/>
</dbReference>
<dbReference type="OrthoDB" id="9809167at2"/>